<evidence type="ECO:0000313" key="7">
    <source>
        <dbReference type="EMBL" id="DAF47813.1"/>
    </source>
</evidence>
<dbReference type="Pfam" id="PF05737">
    <property type="entry name" value="Collagen_bind"/>
    <property type="match status" value="1"/>
</dbReference>
<dbReference type="Pfam" id="PF17961">
    <property type="entry name" value="Big_8"/>
    <property type="match status" value="1"/>
</dbReference>
<evidence type="ECO:0000259" key="5">
    <source>
        <dbReference type="Pfam" id="PF05737"/>
    </source>
</evidence>
<evidence type="ECO:0000256" key="2">
    <source>
        <dbReference type="ARBA" id="ARBA00022512"/>
    </source>
</evidence>
<sequence>MKKILFTITTLMMIIFFGGLATANEIKVDKPEVKVTTGVDRFRPVTVEYKTKFSDDLKINNGDKVVFNLPQELNLQTSYNFNVNSAEGAVVGKATASVENNNVTTVFNDYFTNKPLNKSMQLSLMTVWNKEKVTGKETTTYDLNFNGTVVSTKVDKDGVPDSQEIVTKWGTQDGNIIKWAGRVNYKKANLTNAVITDKWDDNQEFVEGSLKARLVSSINPWTEISEIPKENITFNSNGFVIKLPALNEIVSLEYDLRVKDLSKNPTNNLRIQADNNVDWSKDIEVQIARGTGNVEGENKPAPVFEIPNEAPKYEKPELNINDIPLMPPAPVAEKPYLDLKDIPMLPPAPVVEKPYIDINDIPMMPPAPVLELPELEIPEQPKEVEKPKVKEVAKVVKESKKETKQTNRVKKLAATGTTSKDVTFLIIGALALALVLNRKRVK</sequence>
<evidence type="ECO:0000256" key="1">
    <source>
        <dbReference type="ARBA" id="ARBA00004168"/>
    </source>
</evidence>
<name>A0A8S5S9Z7_9CAUD</name>
<keyword evidence="4" id="KW-0732">Signal</keyword>
<proteinExistence type="predicted"/>
<dbReference type="SUPFAM" id="SSF49401">
    <property type="entry name" value="Bacterial adhesins"/>
    <property type="match status" value="2"/>
</dbReference>
<dbReference type="EMBL" id="BK032560">
    <property type="protein sequence ID" value="DAF47813.1"/>
    <property type="molecule type" value="Genomic_DNA"/>
</dbReference>
<keyword evidence="3" id="KW-0964">Secreted</keyword>
<dbReference type="InterPro" id="IPR008966">
    <property type="entry name" value="Adhesion_dom_sf"/>
</dbReference>
<accession>A0A8S5S9Z7</accession>
<reference evidence="7" key="1">
    <citation type="journal article" date="2021" name="Proc. Natl. Acad. Sci. U.S.A.">
        <title>A Catalog of Tens of Thousands of Viruses from Human Metagenomes Reveals Hidden Associations with Chronic Diseases.</title>
        <authorList>
            <person name="Tisza M.J."/>
            <person name="Buck C.B."/>
        </authorList>
    </citation>
    <scope>NUCLEOTIDE SEQUENCE</scope>
    <source>
        <strain evidence="7">CtJjf17</strain>
    </source>
</reference>
<evidence type="ECO:0000256" key="4">
    <source>
        <dbReference type="ARBA" id="ARBA00022729"/>
    </source>
</evidence>
<comment type="subcellular location">
    <subcellularLocation>
        <location evidence="1">Secreted</location>
        <location evidence="1">Cell wall</location>
        <topology evidence="1">Peptidoglycan-anchor</topology>
    </subcellularLocation>
</comment>
<protein>
    <submittedName>
        <fullName evidence="7">Putative outer membrane protein</fullName>
    </submittedName>
</protein>
<feature type="domain" description="Collagen binding" evidence="5">
    <location>
        <begin position="164"/>
        <end position="267"/>
    </location>
</feature>
<evidence type="ECO:0000259" key="6">
    <source>
        <dbReference type="Pfam" id="PF17961"/>
    </source>
</evidence>
<dbReference type="Gene3D" id="2.60.40.1280">
    <property type="match status" value="1"/>
</dbReference>
<dbReference type="InterPro" id="IPR008456">
    <property type="entry name" value="Collagen-bd_dom"/>
</dbReference>
<dbReference type="InterPro" id="IPR041171">
    <property type="entry name" value="SDR_Ig"/>
</dbReference>
<evidence type="ECO:0000256" key="3">
    <source>
        <dbReference type="ARBA" id="ARBA00022525"/>
    </source>
</evidence>
<dbReference type="GO" id="GO:0005518">
    <property type="term" value="F:collagen binding"/>
    <property type="evidence" value="ECO:0007669"/>
    <property type="project" value="InterPro"/>
</dbReference>
<dbReference type="InterPro" id="IPR011252">
    <property type="entry name" value="Fibrogen-bd_dom1"/>
</dbReference>
<dbReference type="GO" id="GO:0007155">
    <property type="term" value="P:cell adhesion"/>
    <property type="evidence" value="ECO:0007669"/>
    <property type="project" value="InterPro"/>
</dbReference>
<organism evidence="7">
    <name type="scientific">Siphoviridae sp. ctJjf17</name>
    <dbReference type="NCBI Taxonomy" id="2827839"/>
    <lineage>
        <taxon>Viruses</taxon>
        <taxon>Duplodnaviria</taxon>
        <taxon>Heunggongvirae</taxon>
        <taxon>Uroviricota</taxon>
        <taxon>Caudoviricetes</taxon>
    </lineage>
</organism>
<keyword evidence="2" id="KW-0134">Cell wall</keyword>
<feature type="domain" description="SDR-like Ig" evidence="6">
    <location>
        <begin position="47"/>
        <end position="137"/>
    </location>
</feature>